<protein>
    <recommendedName>
        <fullName evidence="1">GmrSD restriction endonucleases N-terminal domain-containing protein</fullName>
    </recommendedName>
</protein>
<accession>G5J6C7</accession>
<dbReference type="PATRIC" id="fig|423471.3.peg.2847"/>
<comment type="caution">
    <text evidence="2">The sequence shown here is derived from an EMBL/GenBank/DDBJ whole genome shotgun (WGS) entry which is preliminary data.</text>
</comment>
<gene>
    <name evidence="2" type="ORF">CWATWH0003_3030</name>
</gene>
<evidence type="ECO:0000259" key="1">
    <source>
        <dbReference type="Pfam" id="PF03235"/>
    </source>
</evidence>
<organism evidence="2 3">
    <name type="scientific">Crocosphaera watsonii WH 0003</name>
    <dbReference type="NCBI Taxonomy" id="423471"/>
    <lineage>
        <taxon>Bacteria</taxon>
        <taxon>Bacillati</taxon>
        <taxon>Cyanobacteriota</taxon>
        <taxon>Cyanophyceae</taxon>
        <taxon>Oscillatoriophycideae</taxon>
        <taxon>Chroococcales</taxon>
        <taxon>Aphanothecaceae</taxon>
        <taxon>Crocosphaera</taxon>
    </lineage>
</organism>
<sequence length="328" mass="38913">MLKQIKSSVTNPTIADIYQNIESGKLVITPDFQRKFVWTHDHQEEFIDTILKGYPFPEIYVCKGEVDLKKMRTTEWVIDGQQRLTTIKKYMDGKHDKTLKKIKKFEDLTDDERGEFLSYQIVVRDIGQVDDSDIKEVFRRINLTKFKLEDVEIHNAIYDGEFIQTAKDILDNIDLSDFPVFRESEFTRMADLYFILLVMSTLEETGYFPQDKEIENYIIQYNDEYLDKNHMKALLIKTFAIIKDFQLTDDSIWYRKSSFFTMVVEIAKVEGNIPENFPRKLVELEQNIMNNKKNNNEFGEYYNYMCSGTNHRKARVVRGDIFKKHTLE</sequence>
<feature type="domain" description="GmrSD restriction endonucleases N-terminal" evidence="1">
    <location>
        <begin position="14"/>
        <end position="158"/>
    </location>
</feature>
<proteinExistence type="predicted"/>
<dbReference type="PANTHER" id="PTHR39639">
    <property type="entry name" value="CHROMOSOME 16, WHOLE GENOME SHOTGUN SEQUENCE"/>
    <property type="match status" value="1"/>
</dbReference>
<dbReference type="RefSeq" id="WP_007311145.1">
    <property type="nucleotide sequence ID" value="NZ_AESD01000449.1"/>
</dbReference>
<reference evidence="2 3" key="1">
    <citation type="journal article" date="2011" name="Front. Microbiol.">
        <title>Two Strains of Crocosphaera watsonii with Highly Conserved Genomes are Distinguished by Strain-Specific Features.</title>
        <authorList>
            <person name="Bench S.R."/>
            <person name="Ilikchyan I.N."/>
            <person name="Tripp H.J."/>
            <person name="Zehr J.P."/>
        </authorList>
    </citation>
    <scope>NUCLEOTIDE SEQUENCE [LARGE SCALE GENOMIC DNA]</scope>
    <source>
        <strain evidence="2 3">WH 0003</strain>
    </source>
</reference>
<dbReference type="Proteomes" id="UP000003477">
    <property type="component" value="Unassembled WGS sequence"/>
</dbReference>
<dbReference type="Pfam" id="PF03235">
    <property type="entry name" value="GmrSD_N"/>
    <property type="match status" value="1"/>
</dbReference>
<dbReference type="EMBL" id="AESD01000449">
    <property type="protein sequence ID" value="EHJ12276.1"/>
    <property type="molecule type" value="Genomic_DNA"/>
</dbReference>
<dbReference type="AlphaFoldDB" id="G5J6C7"/>
<dbReference type="GeneID" id="88766631"/>
<evidence type="ECO:0000313" key="2">
    <source>
        <dbReference type="EMBL" id="EHJ12276.1"/>
    </source>
</evidence>
<name>G5J6C7_CROWT</name>
<evidence type="ECO:0000313" key="3">
    <source>
        <dbReference type="Proteomes" id="UP000003477"/>
    </source>
</evidence>
<dbReference type="InterPro" id="IPR004919">
    <property type="entry name" value="GmrSD_N"/>
</dbReference>
<dbReference type="PANTHER" id="PTHR39639:SF1">
    <property type="entry name" value="DUF262 DOMAIN-CONTAINING PROTEIN"/>
    <property type="match status" value="1"/>
</dbReference>